<protein>
    <submittedName>
        <fullName evidence="2">Uncharacterized protein</fullName>
    </submittedName>
</protein>
<feature type="compositionally biased region" description="Acidic residues" evidence="1">
    <location>
        <begin position="429"/>
        <end position="439"/>
    </location>
</feature>
<organism evidence="2 3">
    <name type="scientific">Marasmiellus scandens</name>
    <dbReference type="NCBI Taxonomy" id="2682957"/>
    <lineage>
        <taxon>Eukaryota</taxon>
        <taxon>Fungi</taxon>
        <taxon>Dikarya</taxon>
        <taxon>Basidiomycota</taxon>
        <taxon>Agaricomycotina</taxon>
        <taxon>Agaricomycetes</taxon>
        <taxon>Agaricomycetidae</taxon>
        <taxon>Agaricales</taxon>
        <taxon>Marasmiineae</taxon>
        <taxon>Omphalotaceae</taxon>
        <taxon>Marasmiellus</taxon>
    </lineage>
</organism>
<feature type="region of interest" description="Disordered" evidence="1">
    <location>
        <begin position="461"/>
        <end position="502"/>
    </location>
</feature>
<gene>
    <name evidence="2" type="ORF">VKT23_020761</name>
</gene>
<feature type="compositionally biased region" description="Basic and acidic residues" evidence="1">
    <location>
        <begin position="748"/>
        <end position="757"/>
    </location>
</feature>
<dbReference type="Proteomes" id="UP001498398">
    <property type="component" value="Unassembled WGS sequence"/>
</dbReference>
<feature type="compositionally biased region" description="Low complexity" evidence="1">
    <location>
        <begin position="15"/>
        <end position="24"/>
    </location>
</feature>
<feature type="compositionally biased region" description="Basic and acidic residues" evidence="1">
    <location>
        <begin position="279"/>
        <end position="289"/>
    </location>
</feature>
<feature type="region of interest" description="Disordered" evidence="1">
    <location>
        <begin position="272"/>
        <end position="351"/>
    </location>
</feature>
<feature type="compositionally biased region" description="Polar residues" evidence="1">
    <location>
        <begin position="411"/>
        <end position="425"/>
    </location>
</feature>
<feature type="region of interest" description="Disordered" evidence="1">
    <location>
        <begin position="190"/>
        <end position="210"/>
    </location>
</feature>
<feature type="compositionally biased region" description="Low complexity" evidence="1">
    <location>
        <begin position="464"/>
        <end position="485"/>
    </location>
</feature>
<feature type="compositionally biased region" description="Low complexity" evidence="1">
    <location>
        <begin position="671"/>
        <end position="691"/>
    </location>
</feature>
<feature type="region of interest" description="Disordered" evidence="1">
    <location>
        <begin position="669"/>
        <end position="698"/>
    </location>
</feature>
<comment type="caution">
    <text evidence="2">The sequence shown here is derived from an EMBL/GenBank/DDBJ whole genome shotgun (WGS) entry which is preliminary data.</text>
</comment>
<reference evidence="2 3" key="1">
    <citation type="submission" date="2024-01" db="EMBL/GenBank/DDBJ databases">
        <title>A draft genome for the cacao thread blight pathogen Marasmiellus scandens.</title>
        <authorList>
            <person name="Baruah I.K."/>
            <person name="Leung J."/>
            <person name="Bukari Y."/>
            <person name="Amoako-Attah I."/>
            <person name="Meinhardt L.W."/>
            <person name="Bailey B.A."/>
            <person name="Cohen S.P."/>
        </authorList>
    </citation>
    <scope>NUCLEOTIDE SEQUENCE [LARGE SCALE GENOMIC DNA]</scope>
    <source>
        <strain evidence="2 3">GH-19</strain>
    </source>
</reference>
<evidence type="ECO:0000256" key="1">
    <source>
        <dbReference type="SAM" id="MobiDB-lite"/>
    </source>
</evidence>
<accession>A0ABR1ILV2</accession>
<proteinExistence type="predicted"/>
<feature type="region of interest" description="Disordered" evidence="1">
    <location>
        <begin position="748"/>
        <end position="772"/>
    </location>
</feature>
<sequence>MKRRRDDDIEMGDVPSSPSALSSPPSTPPSTLPMKLQPLPPSTLLVSLPSLIIHPPTHSYHSQSLWISLQALRQCLRLPDLSPEIECRAWTALAEIGMIIIAGKHEWAEGIEAEVEEATTQGLMIAQKHPTLRSYRPQLTFLAAQLAMGQYNVKFARTLLRKLLPTFLPTDPPHIVYTSHLKYIQHLLEPPTPSSSKIPPRSPAPAAPKDTRTTLTAIQAMQNLALKNDHTQVVLLTRMIRLRLLVAVGIWEQVGDALAEVEETLGLVWASEAEEEDKGTENKVDETPRPRKKSKVHDTPSKLSQPNKREALAIADTNTPQAKVPVNSPHRKSPPPSTPSQPTIPSSGHLVLTSSGVPDRFHTSMVVHALIIGVIVYSYIGKMVESHHRLTMLHELLDKGALTFKVKRTESGTVHGSPKLSQPHSQDGDGMDVDGADPEQENPLVIERAACGIVQIQFDPSPLPSSAGNSQPSSSRSSPYASSAANTPPNLNGTRPPPLYLQTTHPKTLLTLAYLVSCIAKPDPVGRNPKRKLFAKEGLVSWEREIRRGLEKYSKSSPGSTAKPEVEEALGTGSGSEDRLLPIPYPLLPWSTPSDVRALDIRMLKIKADLMCELVGVSVMRCEFRAAEETLAHLISHLRTYELWESFSARVTLFYAYLAHAKGGDDTSHISLSSSVPSSSSKLKSKSSPSKTAQHPNKETNLDLALKYYTIAESLALEQGHDWVALAARAGAIGVRIGVFRRRTQKLSEVKRNEQQHKRGKGKGKENEEDDMDVDELAITGEEEEEDVKDGDNGLEEEREAYQDEWDQIVRDGNRVSDQCRGMAGTMWCIGKIIEGCLNEEITTGKNYLRAAVDRLPNVGDTHLKTLVCALIASYYFHTSDAQALSMLAVSENLAAGMGANKKGKKQDGTSKADALGSALMRRWVGQRSLEVFRRTGDEQAAKEQVRANGLLEEAMKKDGDWGAVML</sequence>
<evidence type="ECO:0000313" key="2">
    <source>
        <dbReference type="EMBL" id="KAK7433501.1"/>
    </source>
</evidence>
<dbReference type="EMBL" id="JBANRG010000156">
    <property type="protein sequence ID" value="KAK7433501.1"/>
    <property type="molecule type" value="Genomic_DNA"/>
</dbReference>
<evidence type="ECO:0000313" key="3">
    <source>
        <dbReference type="Proteomes" id="UP001498398"/>
    </source>
</evidence>
<feature type="region of interest" description="Disordered" evidence="1">
    <location>
        <begin position="553"/>
        <end position="577"/>
    </location>
</feature>
<name>A0ABR1ILV2_9AGAR</name>
<keyword evidence="3" id="KW-1185">Reference proteome</keyword>
<feature type="region of interest" description="Disordered" evidence="1">
    <location>
        <begin position="1"/>
        <end position="36"/>
    </location>
</feature>
<feature type="region of interest" description="Disordered" evidence="1">
    <location>
        <begin position="410"/>
        <end position="439"/>
    </location>
</feature>